<dbReference type="EMBL" id="JAFLEQ010000016">
    <property type="protein sequence ID" value="MBN9645001.1"/>
    <property type="molecule type" value="Genomic_DNA"/>
</dbReference>
<evidence type="ECO:0000256" key="2">
    <source>
        <dbReference type="SAM" id="Phobius"/>
    </source>
</evidence>
<dbReference type="InterPro" id="IPR022435">
    <property type="entry name" value="Surface-anchored_actinobac"/>
</dbReference>
<accession>A0A939E3H4</accession>
<evidence type="ECO:0000313" key="3">
    <source>
        <dbReference type="EMBL" id="MBN9645001.1"/>
    </source>
</evidence>
<protein>
    <submittedName>
        <fullName evidence="3">Choice-of-anchor M domain-containing protein</fullName>
    </submittedName>
</protein>
<keyword evidence="2" id="KW-1133">Transmembrane helix</keyword>
<dbReference type="RefSeq" id="WP_207279449.1">
    <property type="nucleotide sequence ID" value="NZ_JAFLEQ010000016.1"/>
</dbReference>
<keyword evidence="2" id="KW-0812">Transmembrane</keyword>
<dbReference type="AlphaFoldDB" id="A0A939E3H4"/>
<name>A0A939E3H4_9CORY</name>
<evidence type="ECO:0000256" key="1">
    <source>
        <dbReference type="SAM" id="MobiDB-lite"/>
    </source>
</evidence>
<evidence type="ECO:0000313" key="4">
    <source>
        <dbReference type="Proteomes" id="UP000664332"/>
    </source>
</evidence>
<organism evidence="3 4">
    <name type="scientific">Corynebacterium mendelii</name>
    <dbReference type="NCBI Taxonomy" id="2765362"/>
    <lineage>
        <taxon>Bacteria</taxon>
        <taxon>Bacillati</taxon>
        <taxon>Actinomycetota</taxon>
        <taxon>Actinomycetes</taxon>
        <taxon>Mycobacteriales</taxon>
        <taxon>Corynebacteriaceae</taxon>
        <taxon>Corynebacterium</taxon>
    </lineage>
</organism>
<dbReference type="PROSITE" id="PS51318">
    <property type="entry name" value="TAT"/>
    <property type="match status" value="1"/>
</dbReference>
<feature type="transmembrane region" description="Helical" evidence="2">
    <location>
        <begin position="43"/>
        <end position="62"/>
    </location>
</feature>
<feature type="compositionally biased region" description="Low complexity" evidence="1">
    <location>
        <begin position="327"/>
        <end position="341"/>
    </location>
</feature>
<feature type="region of interest" description="Disordered" evidence="1">
    <location>
        <begin position="284"/>
        <end position="354"/>
    </location>
</feature>
<dbReference type="NCBIfam" id="TIGR03769">
    <property type="entry name" value="P_ac_wall_RPT"/>
    <property type="match status" value="1"/>
</dbReference>
<keyword evidence="4" id="KW-1185">Reference proteome</keyword>
<sequence>MTCSIPTNPGGSFFPPTMIPIPIHQERTPVTHISPIRLFTRRFVVAAVATAAMMVAAVAGGAPAQAQDAGDPALKQTVSADEKVVPEGNPVVIDSGHIDIGPLIVDGDLQLLFRDDTVTPPVWRHFSDAVFVLGDSALQTIPEAGNDYAFTGAKPGQQVWAVPQNQIAGVPWLGWSTQSPTVTEQFVRGMTFTFGPHSGDGEVSMFVQSGGFGGPQKLFSTLDGDTASIFVEMHTHSHLNWVFTEPGIHTMVVTATGETPAGDATSARSTITFAVGDADISAAKDTSARTATDAVTGSAADTAGSEAQEETTTDTPAETKTDNPDQPAATTEDSAAADTPSQPAATTEPVAQDVADGGNNRGMLIALGVVMLLLAGVLVGGALAIRAKINRRAGLNQTGGQES</sequence>
<feature type="transmembrane region" description="Helical" evidence="2">
    <location>
        <begin position="363"/>
        <end position="385"/>
    </location>
</feature>
<comment type="caution">
    <text evidence="3">The sequence shown here is derived from an EMBL/GenBank/DDBJ whole genome shotgun (WGS) entry which is preliminary data.</text>
</comment>
<dbReference type="InterPro" id="IPR006311">
    <property type="entry name" value="TAT_signal"/>
</dbReference>
<gene>
    <name evidence="3" type="ORF">JZY06_10315</name>
</gene>
<dbReference type="NCBIfam" id="NF038134">
    <property type="entry name" value="choice_anch_M"/>
    <property type="match status" value="1"/>
</dbReference>
<reference evidence="3" key="1">
    <citation type="submission" date="2021-03" db="EMBL/GenBank/DDBJ databases">
        <authorList>
            <person name="Sun Q."/>
        </authorList>
    </citation>
    <scope>NUCLEOTIDE SEQUENCE</scope>
    <source>
        <strain evidence="3">CCM 8862</strain>
    </source>
</reference>
<keyword evidence="2" id="KW-0472">Membrane</keyword>
<proteinExistence type="predicted"/>
<dbReference type="Proteomes" id="UP000664332">
    <property type="component" value="Unassembled WGS sequence"/>
</dbReference>